<dbReference type="InterPro" id="IPR020846">
    <property type="entry name" value="MFS_dom"/>
</dbReference>
<keyword evidence="3 5" id="KW-1133">Transmembrane helix</keyword>
<dbReference type="Proteomes" id="UP001410795">
    <property type="component" value="Unassembled WGS sequence"/>
</dbReference>
<dbReference type="SUPFAM" id="SSF103473">
    <property type="entry name" value="MFS general substrate transporter"/>
    <property type="match status" value="2"/>
</dbReference>
<dbReference type="InterPro" id="IPR036259">
    <property type="entry name" value="MFS_trans_sf"/>
</dbReference>
<dbReference type="NCBIfam" id="NF003024">
    <property type="entry name" value="PRK03893.1"/>
    <property type="match status" value="1"/>
</dbReference>
<evidence type="ECO:0000256" key="2">
    <source>
        <dbReference type="ARBA" id="ARBA00022692"/>
    </source>
</evidence>
<feature type="transmembrane region" description="Helical" evidence="5">
    <location>
        <begin position="27"/>
        <end position="47"/>
    </location>
</feature>
<feature type="transmembrane region" description="Helical" evidence="5">
    <location>
        <begin position="438"/>
        <end position="459"/>
    </location>
</feature>
<name>A0ABP7BYJ8_9MICO</name>
<proteinExistence type="predicted"/>
<comment type="subcellular location">
    <subcellularLocation>
        <location evidence="1">Cell membrane</location>
        <topology evidence="1">Multi-pass membrane protein</topology>
    </subcellularLocation>
</comment>
<evidence type="ECO:0000256" key="5">
    <source>
        <dbReference type="SAM" id="Phobius"/>
    </source>
</evidence>
<dbReference type="Pfam" id="PF07690">
    <property type="entry name" value="MFS_1"/>
    <property type="match status" value="1"/>
</dbReference>
<dbReference type="PANTHER" id="PTHR23508:SF3">
    <property type="entry name" value="SIALIC ACID TRANSPORTER NANT"/>
    <property type="match status" value="1"/>
</dbReference>
<dbReference type="CDD" id="cd17316">
    <property type="entry name" value="MFS_SV2_like"/>
    <property type="match status" value="1"/>
</dbReference>
<dbReference type="Gene3D" id="1.20.1250.20">
    <property type="entry name" value="MFS general substrate transporter like domains"/>
    <property type="match status" value="2"/>
</dbReference>
<feature type="transmembrane region" description="Helical" evidence="5">
    <location>
        <begin position="147"/>
        <end position="166"/>
    </location>
</feature>
<feature type="domain" description="Major facilitator superfamily (MFS) profile" evidence="6">
    <location>
        <begin position="22"/>
        <end position="464"/>
    </location>
</feature>
<evidence type="ECO:0000256" key="1">
    <source>
        <dbReference type="ARBA" id="ARBA00004651"/>
    </source>
</evidence>
<feature type="transmembrane region" description="Helical" evidence="5">
    <location>
        <begin position="318"/>
        <end position="340"/>
    </location>
</feature>
<evidence type="ECO:0000256" key="3">
    <source>
        <dbReference type="ARBA" id="ARBA00022989"/>
    </source>
</evidence>
<protein>
    <submittedName>
        <fullName evidence="7">MFS transporter</fullName>
    </submittedName>
</protein>
<feature type="transmembrane region" description="Helical" evidence="5">
    <location>
        <begin position="279"/>
        <end position="298"/>
    </location>
</feature>
<evidence type="ECO:0000313" key="7">
    <source>
        <dbReference type="EMBL" id="GAA3670879.1"/>
    </source>
</evidence>
<dbReference type="EMBL" id="BAAAYV010000025">
    <property type="protein sequence ID" value="GAA3670879.1"/>
    <property type="molecule type" value="Genomic_DNA"/>
</dbReference>
<keyword evidence="4 5" id="KW-0472">Membrane</keyword>
<comment type="caution">
    <text evidence="7">The sequence shown here is derived from an EMBL/GenBank/DDBJ whole genome shotgun (WGS) entry which is preliminary data.</text>
</comment>
<organism evidence="7 8">
    <name type="scientific">Microbacterium marinilacus</name>
    <dbReference type="NCBI Taxonomy" id="415209"/>
    <lineage>
        <taxon>Bacteria</taxon>
        <taxon>Bacillati</taxon>
        <taxon>Actinomycetota</taxon>
        <taxon>Actinomycetes</taxon>
        <taxon>Micrococcales</taxon>
        <taxon>Microbacteriaceae</taxon>
        <taxon>Microbacterium</taxon>
    </lineage>
</organism>
<feature type="transmembrane region" description="Helical" evidence="5">
    <location>
        <begin position="347"/>
        <end position="365"/>
    </location>
</feature>
<accession>A0ABP7BYJ8</accession>
<feature type="transmembrane region" description="Helical" evidence="5">
    <location>
        <begin position="254"/>
        <end position="272"/>
    </location>
</feature>
<feature type="transmembrane region" description="Helical" evidence="5">
    <location>
        <begin position="230"/>
        <end position="248"/>
    </location>
</feature>
<feature type="transmembrane region" description="Helical" evidence="5">
    <location>
        <begin position="371"/>
        <end position="391"/>
    </location>
</feature>
<dbReference type="InterPro" id="IPR011701">
    <property type="entry name" value="MFS"/>
</dbReference>
<feature type="transmembrane region" description="Helical" evidence="5">
    <location>
        <begin position="411"/>
        <end position="432"/>
    </location>
</feature>
<evidence type="ECO:0000313" key="8">
    <source>
        <dbReference type="Proteomes" id="UP001410795"/>
    </source>
</evidence>
<reference evidence="8" key="1">
    <citation type="journal article" date="2019" name="Int. J. Syst. Evol. Microbiol.">
        <title>The Global Catalogue of Microorganisms (GCM) 10K type strain sequencing project: providing services to taxonomists for standard genome sequencing and annotation.</title>
        <authorList>
            <consortium name="The Broad Institute Genomics Platform"/>
            <consortium name="The Broad Institute Genome Sequencing Center for Infectious Disease"/>
            <person name="Wu L."/>
            <person name="Ma J."/>
        </authorList>
    </citation>
    <scope>NUCLEOTIDE SEQUENCE [LARGE SCALE GENOMIC DNA]</scope>
    <source>
        <strain evidence="8">JCM 16546</strain>
    </source>
</reference>
<feature type="transmembrane region" description="Helical" evidence="5">
    <location>
        <begin position="113"/>
        <end position="135"/>
    </location>
</feature>
<keyword evidence="8" id="KW-1185">Reference proteome</keyword>
<feature type="transmembrane region" description="Helical" evidence="5">
    <location>
        <begin position="172"/>
        <end position="191"/>
    </location>
</feature>
<dbReference type="RefSeq" id="WP_308122794.1">
    <property type="nucleotide sequence ID" value="NZ_BAAAYV010000025.1"/>
</dbReference>
<gene>
    <name evidence="7" type="ORF">GCM10022202_36450</name>
</gene>
<evidence type="ECO:0000259" key="6">
    <source>
        <dbReference type="PROSITE" id="PS50850"/>
    </source>
</evidence>
<feature type="transmembrane region" description="Helical" evidence="5">
    <location>
        <begin position="59"/>
        <end position="80"/>
    </location>
</feature>
<feature type="transmembrane region" description="Helical" evidence="5">
    <location>
        <begin position="87"/>
        <end position="107"/>
    </location>
</feature>
<evidence type="ECO:0000256" key="4">
    <source>
        <dbReference type="ARBA" id="ARBA00023136"/>
    </source>
</evidence>
<sequence length="504" mass="53973">MIHTSPTTAPWYRQVSRRQWKMFAASWLGYLLDGFDFVLITLVLTHISDEFGLSGVQAASLVSAAFVSRWFGGLAIGAVGDRFGRRVAMITSILLFSLGSLACAVAPSYAVLFIARIVIGLGMAGEYGASSTYVIEAWPPRLKNKASGFLISGAAVGTVLAGQVYRFVVPEFGWRALFAIGLVPIVLTLWLRRSLPEPEDWEKSRRRDEAPGAKAAPNVFAMLFKGRLRVVNTITAVIAMALLLLIFTGQLNGLGTAAAGVVTAAVFISYMVQFGGRRWPLIVMVTFTVLCAFLYSWPIQALLPTYASTELNYDPTDVATVVFFAGFGNAIGCVVAGFIGDRFGTRWAYVGSLLLSQLLIFPVFLIGGTQLIVLGALLFLQQLFGQGISGLHPKWISGFFPTEQRAASLGFTYNVGALGGAIAPVLGASIASNFSLGFALPLLSFSLTTVVILLIGFNVPAHVQRLVHPDASLPSDFARDGLLGIDEDASAPDAEGVGDSARRR</sequence>
<keyword evidence="2 5" id="KW-0812">Transmembrane</keyword>
<dbReference type="PROSITE" id="PS50850">
    <property type="entry name" value="MFS"/>
    <property type="match status" value="1"/>
</dbReference>
<dbReference type="PANTHER" id="PTHR23508">
    <property type="entry name" value="CARBOXYLIC ACID TRANSPORTER PROTEIN HOMOLOG"/>
    <property type="match status" value="1"/>
</dbReference>